<evidence type="ECO:0000313" key="4">
    <source>
        <dbReference type="Proteomes" id="UP000683360"/>
    </source>
</evidence>
<name>A0A8S3RCZ2_MYTED</name>
<organism evidence="3 4">
    <name type="scientific">Mytilus edulis</name>
    <name type="common">Blue mussel</name>
    <dbReference type="NCBI Taxonomy" id="6550"/>
    <lineage>
        <taxon>Eukaryota</taxon>
        <taxon>Metazoa</taxon>
        <taxon>Spiralia</taxon>
        <taxon>Lophotrochozoa</taxon>
        <taxon>Mollusca</taxon>
        <taxon>Bivalvia</taxon>
        <taxon>Autobranchia</taxon>
        <taxon>Pteriomorphia</taxon>
        <taxon>Mytilida</taxon>
        <taxon>Mytiloidea</taxon>
        <taxon>Mytilidae</taxon>
        <taxon>Mytilinae</taxon>
        <taxon>Mytilus</taxon>
    </lineage>
</organism>
<evidence type="ECO:0000259" key="2">
    <source>
        <dbReference type="Pfam" id="PF02187"/>
    </source>
</evidence>
<dbReference type="EMBL" id="CAJPWZ010001029">
    <property type="protein sequence ID" value="CAG2205791.1"/>
    <property type="molecule type" value="Genomic_DNA"/>
</dbReference>
<feature type="compositionally biased region" description="Polar residues" evidence="1">
    <location>
        <begin position="237"/>
        <end position="251"/>
    </location>
</feature>
<feature type="domain" description="GAR" evidence="2">
    <location>
        <begin position="292"/>
        <end position="313"/>
    </location>
</feature>
<feature type="region of interest" description="Disordered" evidence="1">
    <location>
        <begin position="195"/>
        <end position="216"/>
    </location>
</feature>
<dbReference type="AlphaFoldDB" id="A0A8S3RCZ2"/>
<dbReference type="InterPro" id="IPR003108">
    <property type="entry name" value="GAR_dom"/>
</dbReference>
<dbReference type="Proteomes" id="UP000683360">
    <property type="component" value="Unassembled WGS sequence"/>
</dbReference>
<protein>
    <recommendedName>
        <fullName evidence="2">GAR domain-containing protein</fullName>
    </recommendedName>
</protein>
<dbReference type="Pfam" id="PF02187">
    <property type="entry name" value="GAS2"/>
    <property type="match status" value="1"/>
</dbReference>
<proteinExistence type="predicted"/>
<comment type="caution">
    <text evidence="3">The sequence shown here is derived from an EMBL/GenBank/DDBJ whole genome shotgun (WGS) entry which is preliminary data.</text>
</comment>
<evidence type="ECO:0000313" key="3">
    <source>
        <dbReference type="EMBL" id="CAG2205791.1"/>
    </source>
</evidence>
<gene>
    <name evidence="3" type="ORF">MEDL_20082</name>
</gene>
<feature type="compositionally biased region" description="Low complexity" evidence="1">
    <location>
        <begin position="253"/>
        <end position="272"/>
    </location>
</feature>
<dbReference type="GO" id="GO:0008017">
    <property type="term" value="F:microtubule binding"/>
    <property type="evidence" value="ECO:0007669"/>
    <property type="project" value="InterPro"/>
</dbReference>
<dbReference type="OrthoDB" id="6196173at2759"/>
<accession>A0A8S3RCZ2</accession>
<feature type="compositionally biased region" description="Low complexity" evidence="1">
    <location>
        <begin position="198"/>
        <end position="212"/>
    </location>
</feature>
<keyword evidence="4" id="KW-1185">Reference proteome</keyword>
<feature type="region of interest" description="Disordered" evidence="1">
    <location>
        <begin position="233"/>
        <end position="276"/>
    </location>
</feature>
<reference evidence="3" key="1">
    <citation type="submission" date="2021-03" db="EMBL/GenBank/DDBJ databases">
        <authorList>
            <person name="Bekaert M."/>
        </authorList>
    </citation>
    <scope>NUCLEOTIDE SEQUENCE</scope>
</reference>
<evidence type="ECO:0000256" key="1">
    <source>
        <dbReference type="SAM" id="MobiDB-lite"/>
    </source>
</evidence>
<sequence length="366" mass="42406">MRKWLNVSRSKRKVSSSRIKVSPRVRYSPKGRRRNVYPDTEDIHSSEKLVKTFKDEELVRRPSSEELETFVLRSESDETSFRYVTRNSYRKKPTGYVTKEHAADKTKLPQYDMQHPSTRDVRCQMTTHYVIQSQSNQRIPLRNKQTIRLQTGICKSANTQRLLSDDNPLCYTVAVETGKQNQLTQTKPQVVIPPLDISSSRTSTPPTLLSPRNKSPDNIEVLITNDFKSLYPESHQNESQKYIDSTLTTDTVEPPTETLESPSESAESSSESFEPDSFDGFKPNIVSKPQKIVTVGGGWNTMDDYMERHDPVQGLVYGREHLINYDLPENKKKYYGFKSNYKYPQYKTPYHFYKSKPFFRKLTNDG</sequence>